<organism evidence="1 2">
    <name type="scientific">Tractidigestivibacter montrealensis</name>
    <dbReference type="NCBI Taxonomy" id="2972466"/>
    <lineage>
        <taxon>Bacteria</taxon>
        <taxon>Bacillati</taxon>
        <taxon>Actinomycetota</taxon>
        <taxon>Coriobacteriia</taxon>
        <taxon>Coriobacteriales</taxon>
        <taxon>Atopobiaceae</taxon>
        <taxon>Tractidigestivibacter</taxon>
    </lineage>
</organism>
<evidence type="ECO:0008006" key="3">
    <source>
        <dbReference type="Google" id="ProtNLM"/>
    </source>
</evidence>
<comment type="caution">
    <text evidence="1">The sequence shown here is derived from an EMBL/GenBank/DDBJ whole genome shotgun (WGS) entry which is preliminary data.</text>
</comment>
<evidence type="ECO:0000313" key="2">
    <source>
        <dbReference type="Proteomes" id="UP001204320"/>
    </source>
</evidence>
<dbReference type="RefSeq" id="WP_032111117.1">
    <property type="nucleotide sequence ID" value="NZ_JANSKA010000003.1"/>
</dbReference>
<dbReference type="Proteomes" id="UP001204320">
    <property type="component" value="Unassembled WGS sequence"/>
</dbReference>
<reference evidence="1 2" key="1">
    <citation type="submission" date="2022-08" db="EMBL/GenBank/DDBJ databases">
        <title>Tractidigestivibacter montrealensis type strain KD21.</title>
        <authorList>
            <person name="Diop K."/>
            <person name="Richard C."/>
            <person name="Routy B."/>
        </authorList>
    </citation>
    <scope>NUCLEOTIDE SEQUENCE [LARGE SCALE GENOMIC DNA]</scope>
    <source>
        <strain evidence="1 2">KD21</strain>
    </source>
</reference>
<gene>
    <name evidence="1" type="ORF">NVS32_04960</name>
</gene>
<protein>
    <recommendedName>
        <fullName evidence="3">Co-chaperone DjlA N-terminal domain-containing protein</fullName>
    </recommendedName>
</protein>
<name>A0ABT1Z7V5_9ACTN</name>
<sequence>MDFSGLVDRLKEMVPKPRPEVNLSFDEYVDVLYGIVEQCAEDVCQSDEACALSGNDVATASAHKREIGVWQVVLLSAMKLWNSSGRFKDKTKVAIENEMISRVVSGQGLSGDEAEAFRSSYFDAATRLAKGDEQGKMSDEQRYAVQVIALMRAALSAGYDGAEDALNAATEKSSMRVLDMERMVVHLAQSSVVDGNTALMKRPRFFVAQ</sequence>
<evidence type="ECO:0000313" key="1">
    <source>
        <dbReference type="EMBL" id="MCR9036297.1"/>
    </source>
</evidence>
<dbReference type="EMBL" id="JANSKA010000003">
    <property type="protein sequence ID" value="MCR9036297.1"/>
    <property type="molecule type" value="Genomic_DNA"/>
</dbReference>
<proteinExistence type="predicted"/>
<accession>A0ABT1Z7V5</accession>
<keyword evidence="2" id="KW-1185">Reference proteome</keyword>